<dbReference type="InterPro" id="IPR042573">
    <property type="entry name" value="GNAT_acetyltra_N"/>
</dbReference>
<gene>
    <name evidence="2" type="ORF">IAC96_11150</name>
</gene>
<evidence type="ECO:0000259" key="1">
    <source>
        <dbReference type="PROSITE" id="PS51186"/>
    </source>
</evidence>
<dbReference type="InterPro" id="IPR016181">
    <property type="entry name" value="Acyl_CoA_acyltransferase"/>
</dbReference>
<comment type="caution">
    <text evidence="2">The sequence shown here is derived from an EMBL/GenBank/DDBJ whole genome shotgun (WGS) entry which is preliminary data.</text>
</comment>
<dbReference type="PROSITE" id="PS51186">
    <property type="entry name" value="GNAT"/>
    <property type="match status" value="1"/>
</dbReference>
<proteinExistence type="predicted"/>
<reference evidence="2" key="2">
    <citation type="journal article" date="2021" name="PeerJ">
        <title>Extensive microbial diversity within the chicken gut microbiome revealed by metagenomics and culture.</title>
        <authorList>
            <person name="Gilroy R."/>
            <person name="Ravi A."/>
            <person name="Getino M."/>
            <person name="Pursley I."/>
            <person name="Horton D.L."/>
            <person name="Alikhan N.F."/>
            <person name="Baker D."/>
            <person name="Gharbi K."/>
            <person name="Hall N."/>
            <person name="Watson M."/>
            <person name="Adriaenssens E.M."/>
            <person name="Foster-Nyarko E."/>
            <person name="Jarju S."/>
            <person name="Secka A."/>
            <person name="Antonio M."/>
            <person name="Oren A."/>
            <person name="Chaudhuri R.R."/>
            <person name="La Ragione R."/>
            <person name="Hildebrand F."/>
            <person name="Pallen M.J."/>
        </authorList>
    </citation>
    <scope>NUCLEOTIDE SEQUENCE</scope>
    <source>
        <strain evidence="2">ChiW13-3771</strain>
    </source>
</reference>
<dbReference type="GO" id="GO:0016747">
    <property type="term" value="F:acyltransferase activity, transferring groups other than amino-acyl groups"/>
    <property type="evidence" value="ECO:0007669"/>
    <property type="project" value="InterPro"/>
</dbReference>
<accession>A0A9D1EG18</accession>
<dbReference type="Gene3D" id="3.40.630.30">
    <property type="match status" value="1"/>
</dbReference>
<dbReference type="PANTHER" id="PTHR31143">
    <property type="match status" value="1"/>
</dbReference>
<feature type="domain" description="N-acetyltransferase" evidence="1">
    <location>
        <begin position="128"/>
        <end position="255"/>
    </location>
</feature>
<dbReference type="AlphaFoldDB" id="A0A9D1EG18"/>
<dbReference type="EMBL" id="DVHN01000146">
    <property type="protein sequence ID" value="HIR89495.1"/>
    <property type="molecule type" value="Genomic_DNA"/>
</dbReference>
<dbReference type="Proteomes" id="UP000824201">
    <property type="component" value="Unassembled WGS sequence"/>
</dbReference>
<evidence type="ECO:0000313" key="2">
    <source>
        <dbReference type="EMBL" id="HIR89495.1"/>
    </source>
</evidence>
<organism evidence="2 3">
    <name type="scientific">Candidatus Fimimorpha faecalis</name>
    <dbReference type="NCBI Taxonomy" id="2840824"/>
    <lineage>
        <taxon>Bacteria</taxon>
        <taxon>Bacillati</taxon>
        <taxon>Bacillota</taxon>
        <taxon>Clostridia</taxon>
        <taxon>Eubacteriales</taxon>
        <taxon>Candidatus Fimimorpha</taxon>
    </lineage>
</organism>
<evidence type="ECO:0000313" key="3">
    <source>
        <dbReference type="Proteomes" id="UP000824201"/>
    </source>
</evidence>
<dbReference type="InterPro" id="IPR027365">
    <property type="entry name" value="GNAT_acetyltra_YdfB-like"/>
</dbReference>
<protein>
    <submittedName>
        <fullName evidence="2">GNAT family N-acetyltransferase</fullName>
    </submittedName>
</protein>
<dbReference type="PANTHER" id="PTHR31143:SF2">
    <property type="entry name" value="FR47-LIKE DOMAIN-CONTAINING PROTEIN-RELATED"/>
    <property type="match status" value="1"/>
</dbReference>
<dbReference type="Pfam" id="PF12746">
    <property type="entry name" value="GNAT_acetyltran"/>
    <property type="match status" value="1"/>
</dbReference>
<name>A0A9D1EG18_9FIRM</name>
<dbReference type="SUPFAM" id="SSF55729">
    <property type="entry name" value="Acyl-CoA N-acyltransferases (Nat)"/>
    <property type="match status" value="1"/>
</dbReference>
<dbReference type="InterPro" id="IPR000182">
    <property type="entry name" value="GNAT_dom"/>
</dbReference>
<dbReference type="Gene3D" id="3.40.630.110">
    <property type="entry name" value="GNAT acetyltransferase-like"/>
    <property type="match status" value="1"/>
</dbReference>
<reference evidence="2" key="1">
    <citation type="submission" date="2020-10" db="EMBL/GenBank/DDBJ databases">
        <authorList>
            <person name="Gilroy R."/>
        </authorList>
    </citation>
    <scope>NUCLEOTIDE SEQUENCE</scope>
    <source>
        <strain evidence="2">ChiW13-3771</strain>
    </source>
</reference>
<sequence>MIYEMNQYEKLKELFGDWQETLIWSCFQNVMGCMFANDKNEPTAAMAMLGDFCFLAGEPDEELILYKPEYCKKEFIIMIPQNDAWARSIETCYKEKAKAVVRYAFKKEPNIFDENVLQSFVAALPNDYTLRAMDEELFYRCKAMEWCRDWVSQYPDYQTYQRYGIGVIILKGREILAGASSYSSYLGGIEIQVDTREDYRRKGFAQICSAKLILECLKRGWYPSWDAQNKWSANLAKKLGYHYSHTYFAYEIIGY</sequence>